<evidence type="ECO:0000259" key="1">
    <source>
        <dbReference type="Pfam" id="PF00144"/>
    </source>
</evidence>
<feature type="domain" description="Beta-lactamase-related" evidence="1">
    <location>
        <begin position="49"/>
        <end position="351"/>
    </location>
</feature>
<keyword evidence="3" id="KW-1185">Reference proteome</keyword>
<keyword evidence="2" id="KW-0645">Protease</keyword>
<comment type="caution">
    <text evidence="2">The sequence shown here is derived from an EMBL/GenBank/DDBJ whole genome shotgun (WGS) entry which is preliminary data.</text>
</comment>
<reference evidence="2 3" key="1">
    <citation type="submission" date="2015-11" db="EMBL/GenBank/DDBJ databases">
        <title>Genomic analysis of 38 Legionella species identifies large and diverse effector repertoires.</title>
        <authorList>
            <person name="Burstein D."/>
            <person name="Amaro F."/>
            <person name="Zusman T."/>
            <person name="Lifshitz Z."/>
            <person name="Cohen O."/>
            <person name="Gilbert J.A."/>
            <person name="Pupko T."/>
            <person name="Shuman H.A."/>
            <person name="Segal G."/>
        </authorList>
    </citation>
    <scope>NUCLEOTIDE SEQUENCE [LARGE SCALE GENOMIC DNA]</scope>
    <source>
        <strain evidence="2 3">ATCC 49655</strain>
    </source>
</reference>
<keyword evidence="2" id="KW-0121">Carboxypeptidase</keyword>
<dbReference type="Pfam" id="PF00144">
    <property type="entry name" value="Beta-lactamase"/>
    <property type="match status" value="1"/>
</dbReference>
<dbReference type="PANTHER" id="PTHR46825:SF7">
    <property type="entry name" value="D-ALANYL-D-ALANINE CARBOXYPEPTIDASE"/>
    <property type="match status" value="1"/>
</dbReference>
<dbReference type="InterPro" id="IPR012338">
    <property type="entry name" value="Beta-lactam/transpept-like"/>
</dbReference>
<accession>A0A0W0Z1U3</accession>
<protein>
    <submittedName>
        <fullName evidence="2">Serine-type D-Ala-D-Ala carboxypeptidase</fullName>
    </submittedName>
</protein>
<dbReference type="Proteomes" id="UP000054600">
    <property type="component" value="Unassembled WGS sequence"/>
</dbReference>
<dbReference type="Gene3D" id="3.40.710.10">
    <property type="entry name" value="DD-peptidase/beta-lactamase superfamily"/>
    <property type="match status" value="1"/>
</dbReference>
<dbReference type="EMBL" id="LNYW01000028">
    <property type="protein sequence ID" value="KTD63121.1"/>
    <property type="molecule type" value="Genomic_DNA"/>
</dbReference>
<organism evidence="2 3">
    <name type="scientific">Legionella shakespearei DSM 23087</name>
    <dbReference type="NCBI Taxonomy" id="1122169"/>
    <lineage>
        <taxon>Bacteria</taxon>
        <taxon>Pseudomonadati</taxon>
        <taxon>Pseudomonadota</taxon>
        <taxon>Gammaproteobacteria</taxon>
        <taxon>Legionellales</taxon>
        <taxon>Legionellaceae</taxon>
        <taxon>Legionella</taxon>
    </lineage>
</organism>
<dbReference type="eggNOG" id="COG1680">
    <property type="taxonomic scope" value="Bacteria"/>
</dbReference>
<keyword evidence="2" id="KW-0378">Hydrolase</keyword>
<evidence type="ECO:0000313" key="3">
    <source>
        <dbReference type="Proteomes" id="UP000054600"/>
    </source>
</evidence>
<dbReference type="PANTHER" id="PTHR46825">
    <property type="entry name" value="D-ALANYL-D-ALANINE-CARBOXYPEPTIDASE/ENDOPEPTIDASE AMPH"/>
    <property type="match status" value="1"/>
</dbReference>
<dbReference type="InterPro" id="IPR001466">
    <property type="entry name" value="Beta-lactam-related"/>
</dbReference>
<evidence type="ECO:0000313" key="2">
    <source>
        <dbReference type="EMBL" id="KTD63121.1"/>
    </source>
</evidence>
<dbReference type="STRING" id="1122169.Lsha_0807"/>
<name>A0A0W0Z1U3_9GAMM</name>
<dbReference type="SUPFAM" id="SSF56601">
    <property type="entry name" value="beta-lactamase/transpeptidase-like"/>
    <property type="match status" value="1"/>
</dbReference>
<dbReference type="OrthoDB" id="9799367at2"/>
<dbReference type="GO" id="GO:0004180">
    <property type="term" value="F:carboxypeptidase activity"/>
    <property type="evidence" value="ECO:0007669"/>
    <property type="project" value="UniProtKB-KW"/>
</dbReference>
<proteinExistence type="predicted"/>
<gene>
    <name evidence="2" type="ORF">Lsha_0807</name>
</gene>
<sequence>MDDYRPFKKIPGVFLFIVALTLSIPASAKNSLRYELQNILNNSISNSLTPGAVLLVSSPETGVITVAAGLANIKKKTPMEITNNFRIASMSKTFLAVTVLRLIEQGKFNLNDKMADLLPDSVDIDRIPNGNGVTVKQLLQMRSGIPNYIDYDAYSELIDNMAGKEWTPELCIRIVYDKKPGFAPGASYEYSNTNYLLLQLIVENYEGGSYADTIRSDILDPLKLKHTFVETQESDDEHQLITRGYSVEDKKLLDVTDYNDGWGMGDGGMISTAEDMNVFVRALLIDKTLLKPDSLRKMLSFKDEYGLGIWPEDINDETAWSHNGLTSGFQGQYYYFPESQLTVILLTNNFDTDILSDTVSKTHKLITGGE</sequence>
<dbReference type="AlphaFoldDB" id="A0A0W0Z1U3"/>
<dbReference type="PATRIC" id="fig|1122169.6.peg.932"/>
<dbReference type="InterPro" id="IPR050491">
    <property type="entry name" value="AmpC-like"/>
</dbReference>